<dbReference type="eggNOG" id="COG0015">
    <property type="taxonomic scope" value="Bacteria"/>
</dbReference>
<dbReference type="STRING" id="298654.FraEuI1c_2562"/>
<reference evidence="4 5" key="1">
    <citation type="submission" date="2010-10" db="EMBL/GenBank/DDBJ databases">
        <title>Complete sequence of Frankia sp. EuI1c.</title>
        <authorList>
            <consortium name="US DOE Joint Genome Institute"/>
            <person name="Lucas S."/>
            <person name="Copeland A."/>
            <person name="Lapidus A."/>
            <person name="Cheng J.-F."/>
            <person name="Bruce D."/>
            <person name="Goodwin L."/>
            <person name="Pitluck S."/>
            <person name="Chertkov O."/>
            <person name="Detter J.C."/>
            <person name="Han C."/>
            <person name="Tapia R."/>
            <person name="Land M."/>
            <person name="Hauser L."/>
            <person name="Jeffries C."/>
            <person name="Kyrpides N."/>
            <person name="Ivanova N."/>
            <person name="Mikhailova N."/>
            <person name="Beauchemin N."/>
            <person name="Sen A."/>
            <person name="Sur S.A."/>
            <person name="Gtari M."/>
            <person name="Wall L."/>
            <person name="Tisa L."/>
            <person name="Woyke T."/>
        </authorList>
    </citation>
    <scope>NUCLEOTIDE SEQUENCE [LARGE SCALE GENOMIC DNA]</scope>
    <source>
        <strain evidence="5">DSM 45817 / CECT 9037 / EuI1c</strain>
    </source>
</reference>
<dbReference type="InterPro" id="IPR000362">
    <property type="entry name" value="Fumarate_lyase_fam"/>
</dbReference>
<dbReference type="InterPro" id="IPR020557">
    <property type="entry name" value="Fumarate_lyase_CS"/>
</dbReference>
<keyword evidence="5" id="KW-1185">Reference proteome</keyword>
<dbReference type="KEGG" id="fri:FraEuI1c_2562"/>
<dbReference type="HOGENOM" id="CLU_030949_3_2_11"/>
<evidence type="ECO:0000259" key="3">
    <source>
        <dbReference type="Pfam" id="PF00206"/>
    </source>
</evidence>
<dbReference type="InParanoid" id="E3J3W3"/>
<dbReference type="EMBL" id="CP002299">
    <property type="protein sequence ID" value="ADP80596.1"/>
    <property type="molecule type" value="Genomic_DNA"/>
</dbReference>
<dbReference type="PRINTS" id="PR00145">
    <property type="entry name" value="ARGSUCLYASE"/>
</dbReference>
<protein>
    <submittedName>
        <fullName evidence="4">Fumarate lyase</fullName>
    </submittedName>
</protein>
<dbReference type="GO" id="GO:0016829">
    <property type="term" value="F:lyase activity"/>
    <property type="evidence" value="ECO:0007669"/>
    <property type="project" value="UniProtKB-KW"/>
</dbReference>
<dbReference type="Pfam" id="PF00206">
    <property type="entry name" value="Lyase_1"/>
    <property type="match status" value="1"/>
</dbReference>
<evidence type="ECO:0000256" key="2">
    <source>
        <dbReference type="ARBA" id="ARBA00034772"/>
    </source>
</evidence>
<proteinExistence type="inferred from homology"/>
<sequence>MSDLFWPGDERAGELVTGAAWLTAMARVEQAWLDALARAGVAPASAELTGLVGPAELAAVARAAEDAGNPVPALVALWRERAVGPGAPWVHRGLTSQDVIDTSLVLLLRDVVDRIRAQQRDQVGALAALAHTHRGTLLAGRTLTQHAVPTTFGLKAAGWLTGVLDAAEALDRVALPAQFGGAAGTLSAAVELARRRGHADPVAAVSGAVADATAALGLRPARPWHTTRTTFTALGDALVAGTDAWGRIATDVATLSRPEIGELAEPAVPGRGGSSTMPHKRNPVLSVLIRRAALTAPALASTLHLAAALAGDERPDGAWHTEWPTLRDLARRAVVAASHTSELLRGLEVDTARMRATARAAWPLLTAERGSVAAFAASAGLPGGETPEDDYLGVADTVVAATLARADAYLAAGR</sequence>
<dbReference type="PROSITE" id="PS00163">
    <property type="entry name" value="FUMARATE_LYASES"/>
    <property type="match status" value="1"/>
</dbReference>
<accession>E3J3W3</accession>
<evidence type="ECO:0000313" key="4">
    <source>
        <dbReference type="EMBL" id="ADP80596.1"/>
    </source>
</evidence>
<dbReference type="AlphaFoldDB" id="E3J3W3"/>
<evidence type="ECO:0000256" key="1">
    <source>
        <dbReference type="ARBA" id="ARBA00023239"/>
    </source>
</evidence>
<dbReference type="PRINTS" id="PR00149">
    <property type="entry name" value="FUMRATELYASE"/>
</dbReference>
<dbReference type="InterPro" id="IPR008948">
    <property type="entry name" value="L-Aspartase-like"/>
</dbReference>
<dbReference type="RefSeq" id="WP_013423714.1">
    <property type="nucleotide sequence ID" value="NC_014666.1"/>
</dbReference>
<gene>
    <name evidence="4" type="ordered locus">FraEuI1c_2562</name>
</gene>
<comment type="similarity">
    <text evidence="2">Belongs to the class-II fumarase/aspartase family.</text>
</comment>
<dbReference type="InterPro" id="IPR022761">
    <property type="entry name" value="Fumarate_lyase_N"/>
</dbReference>
<keyword evidence="1 4" id="KW-0456">Lyase</keyword>
<dbReference type="PANTHER" id="PTHR43172:SF2">
    <property type="entry name" value="ADENYLOSUCCINATE LYASE C-TERMINAL DOMAIN-CONTAINING PROTEIN"/>
    <property type="match status" value="1"/>
</dbReference>
<dbReference type="SUPFAM" id="SSF48557">
    <property type="entry name" value="L-aspartase-like"/>
    <property type="match status" value="1"/>
</dbReference>
<dbReference type="Proteomes" id="UP000002484">
    <property type="component" value="Chromosome"/>
</dbReference>
<dbReference type="Gene3D" id="1.20.200.10">
    <property type="entry name" value="Fumarase/aspartase (Central domain)"/>
    <property type="match status" value="1"/>
</dbReference>
<evidence type="ECO:0000313" key="5">
    <source>
        <dbReference type="Proteomes" id="UP000002484"/>
    </source>
</evidence>
<dbReference type="PANTHER" id="PTHR43172">
    <property type="entry name" value="ADENYLOSUCCINATE LYASE"/>
    <property type="match status" value="1"/>
</dbReference>
<organism evidence="4 5">
    <name type="scientific">Pseudofrankia inefficax (strain DSM 45817 / CECT 9037 / DDB 130130 / EuI1c)</name>
    <name type="common">Frankia inefficax</name>
    <dbReference type="NCBI Taxonomy" id="298654"/>
    <lineage>
        <taxon>Bacteria</taxon>
        <taxon>Bacillati</taxon>
        <taxon>Actinomycetota</taxon>
        <taxon>Actinomycetes</taxon>
        <taxon>Frankiales</taxon>
        <taxon>Frankiaceae</taxon>
        <taxon>Pseudofrankia</taxon>
    </lineage>
</organism>
<dbReference type="OrthoDB" id="9768878at2"/>
<feature type="domain" description="Fumarate lyase N-terminal" evidence="3">
    <location>
        <begin position="89"/>
        <end position="293"/>
    </location>
</feature>
<name>E3J3W3_PSEI1</name>